<evidence type="ECO:0000313" key="1">
    <source>
        <dbReference type="EMBL" id="KRL56850.1"/>
    </source>
</evidence>
<organism evidence="1 2">
    <name type="scientific">Furfurilactobacillus rossiae DSM 15814</name>
    <dbReference type="NCBI Taxonomy" id="1114972"/>
    <lineage>
        <taxon>Bacteria</taxon>
        <taxon>Bacillati</taxon>
        <taxon>Bacillota</taxon>
        <taxon>Bacilli</taxon>
        <taxon>Lactobacillales</taxon>
        <taxon>Lactobacillaceae</taxon>
        <taxon>Furfurilactobacillus</taxon>
    </lineage>
</organism>
<dbReference type="STRING" id="1114972.FD35_GL001144"/>
<proteinExistence type="predicted"/>
<name>A0A0R1RS33_9LACO</name>
<dbReference type="PATRIC" id="fig|1114972.6.peg.1159"/>
<dbReference type="Proteomes" id="UP000051999">
    <property type="component" value="Unassembled WGS sequence"/>
</dbReference>
<dbReference type="OrthoDB" id="5672604at2"/>
<reference evidence="1 2" key="1">
    <citation type="journal article" date="2015" name="Genome Announc.">
        <title>Expanding the biotechnology potential of lactobacilli through comparative genomics of 213 strains and associated genera.</title>
        <authorList>
            <person name="Sun Z."/>
            <person name="Harris H.M."/>
            <person name="McCann A."/>
            <person name="Guo C."/>
            <person name="Argimon S."/>
            <person name="Zhang W."/>
            <person name="Yang X."/>
            <person name="Jeffery I.B."/>
            <person name="Cooney J.C."/>
            <person name="Kagawa T.F."/>
            <person name="Liu W."/>
            <person name="Song Y."/>
            <person name="Salvetti E."/>
            <person name="Wrobel A."/>
            <person name="Rasinkangas P."/>
            <person name="Parkhill J."/>
            <person name="Rea M.C."/>
            <person name="O'Sullivan O."/>
            <person name="Ritari J."/>
            <person name="Douillard F.P."/>
            <person name="Paul Ross R."/>
            <person name="Yang R."/>
            <person name="Briner A.E."/>
            <person name="Felis G.E."/>
            <person name="de Vos W.M."/>
            <person name="Barrangou R."/>
            <person name="Klaenhammer T.R."/>
            <person name="Caufield P.W."/>
            <person name="Cui Y."/>
            <person name="Zhang H."/>
            <person name="O'Toole P.W."/>
        </authorList>
    </citation>
    <scope>NUCLEOTIDE SEQUENCE [LARGE SCALE GENOMIC DNA]</scope>
    <source>
        <strain evidence="1 2">DSM 15814</strain>
    </source>
</reference>
<dbReference type="RefSeq" id="WP_017262440.1">
    <property type="nucleotide sequence ID" value="NZ_AUAW01000004.1"/>
</dbReference>
<dbReference type="InterPro" id="IPR002495">
    <property type="entry name" value="Glyco_trans_8"/>
</dbReference>
<dbReference type="SUPFAM" id="SSF53448">
    <property type="entry name" value="Nucleotide-diphospho-sugar transferases"/>
    <property type="match status" value="1"/>
</dbReference>
<keyword evidence="1" id="KW-0808">Transferase</keyword>
<dbReference type="InterPro" id="IPR029044">
    <property type="entry name" value="Nucleotide-diphossugar_trans"/>
</dbReference>
<comment type="caution">
    <text evidence="1">The sequence shown here is derived from an EMBL/GenBank/DDBJ whole genome shotgun (WGS) entry which is preliminary data.</text>
</comment>
<gene>
    <name evidence="1" type="ORF">FD35_GL001144</name>
</gene>
<dbReference type="Pfam" id="PF01501">
    <property type="entry name" value="Glyco_transf_8"/>
    <property type="match status" value="1"/>
</dbReference>
<keyword evidence="2" id="KW-1185">Reference proteome</keyword>
<evidence type="ECO:0000313" key="2">
    <source>
        <dbReference type="Proteomes" id="UP000051999"/>
    </source>
</evidence>
<dbReference type="eggNOG" id="COG1442">
    <property type="taxonomic scope" value="Bacteria"/>
</dbReference>
<dbReference type="Gene3D" id="3.90.550.10">
    <property type="entry name" value="Spore Coat Polysaccharide Biosynthesis Protein SpsA, Chain A"/>
    <property type="match status" value="1"/>
</dbReference>
<sequence>MNILFCGDHSVEDGILIATLSLIKHVREPLHIYVMTMTLPSSNEAQREPVSERLLTCVRNELLHANPLNTIEAIDCTTLFNQTPPSANMTSRFTPYSMLRLYADQIPQLPNRLLYLDADIICRQSFGTFYHQDLHGVEFVGVLDHYGKWFFHHELKVYDYVNSGVLLLNLAYIRQTQLFAKARYMCETQQRFMPDQTALNKLSRTKRIAPERFNEQHRVQSDTVFQHFTTSFKFFPWVHTFTVKPWEVQRVHHELGLHDYDDVLNKYLELKQHQ</sequence>
<accession>A0A0R1RS33</accession>
<dbReference type="EMBL" id="AZFF01000002">
    <property type="protein sequence ID" value="KRL56850.1"/>
    <property type="molecule type" value="Genomic_DNA"/>
</dbReference>
<dbReference type="AlphaFoldDB" id="A0A0R1RS33"/>
<protein>
    <submittedName>
        <fullName evidence="1">Lipopolysaccharide biosynthesis glycosyltransferase</fullName>
    </submittedName>
</protein>
<dbReference type="GO" id="GO:0016757">
    <property type="term" value="F:glycosyltransferase activity"/>
    <property type="evidence" value="ECO:0007669"/>
    <property type="project" value="InterPro"/>
</dbReference>